<sequence>MIDLVSEALNFDTSAHGLHFVELLHHVSKSENVPWSKAISRLIEAIDIGQNLGYIQKLSNKNYVLTGDIRSLCGICGGKKKRDKVDHVKKKKRRSDCGKKRQKRRSKCGVGDEGEDEASVVGRGGERYTYAVEGGREGVASMAGRGGEGEAVEEGNHTGQCLIPTLVMIQIKSQTKAVQSLINPPP</sequence>
<feature type="region of interest" description="Disordered" evidence="1">
    <location>
        <begin position="86"/>
        <end position="117"/>
    </location>
</feature>
<keyword evidence="3" id="KW-1185">Reference proteome</keyword>
<organism evidence="2 3">
    <name type="scientific">Rhynocoris fuscipes</name>
    <dbReference type="NCBI Taxonomy" id="488301"/>
    <lineage>
        <taxon>Eukaryota</taxon>
        <taxon>Metazoa</taxon>
        <taxon>Ecdysozoa</taxon>
        <taxon>Arthropoda</taxon>
        <taxon>Hexapoda</taxon>
        <taxon>Insecta</taxon>
        <taxon>Pterygota</taxon>
        <taxon>Neoptera</taxon>
        <taxon>Paraneoptera</taxon>
        <taxon>Hemiptera</taxon>
        <taxon>Heteroptera</taxon>
        <taxon>Panheteroptera</taxon>
        <taxon>Cimicomorpha</taxon>
        <taxon>Reduviidae</taxon>
        <taxon>Harpactorinae</taxon>
        <taxon>Harpactorini</taxon>
        <taxon>Rhynocoris</taxon>
    </lineage>
</organism>
<reference evidence="2 3" key="1">
    <citation type="submission" date="2022-12" db="EMBL/GenBank/DDBJ databases">
        <title>Chromosome-level genome assembly of true bugs.</title>
        <authorList>
            <person name="Ma L."/>
            <person name="Li H."/>
        </authorList>
    </citation>
    <scope>NUCLEOTIDE SEQUENCE [LARGE SCALE GENOMIC DNA]</scope>
    <source>
        <strain evidence="2">Lab_2022b</strain>
    </source>
</reference>
<proteinExistence type="predicted"/>
<accession>A0AAW1DKL4</accession>
<evidence type="ECO:0000313" key="3">
    <source>
        <dbReference type="Proteomes" id="UP001461498"/>
    </source>
</evidence>
<dbReference type="Proteomes" id="UP001461498">
    <property type="component" value="Unassembled WGS sequence"/>
</dbReference>
<evidence type="ECO:0008006" key="4">
    <source>
        <dbReference type="Google" id="ProtNLM"/>
    </source>
</evidence>
<dbReference type="AlphaFoldDB" id="A0AAW1DKL4"/>
<dbReference type="EMBL" id="JAPXFL010000002">
    <property type="protein sequence ID" value="KAK9510794.1"/>
    <property type="molecule type" value="Genomic_DNA"/>
</dbReference>
<name>A0AAW1DKL4_9HEMI</name>
<gene>
    <name evidence="2" type="ORF">O3M35_005506</name>
</gene>
<evidence type="ECO:0000313" key="2">
    <source>
        <dbReference type="EMBL" id="KAK9510794.1"/>
    </source>
</evidence>
<evidence type="ECO:0000256" key="1">
    <source>
        <dbReference type="SAM" id="MobiDB-lite"/>
    </source>
</evidence>
<comment type="caution">
    <text evidence="2">The sequence shown here is derived from an EMBL/GenBank/DDBJ whole genome shotgun (WGS) entry which is preliminary data.</text>
</comment>
<feature type="compositionally biased region" description="Basic residues" evidence="1">
    <location>
        <begin position="86"/>
        <end position="107"/>
    </location>
</feature>
<protein>
    <recommendedName>
        <fullName evidence="4">H15 domain-containing protein</fullName>
    </recommendedName>
</protein>